<protein>
    <recommendedName>
        <fullName evidence="7">G-protein coupled receptors family 2 profile 2 domain-containing protein</fullName>
    </recommendedName>
</protein>
<dbReference type="Pfam" id="PF00002">
    <property type="entry name" value="7tm_2"/>
    <property type="match status" value="1"/>
</dbReference>
<evidence type="ECO:0000256" key="5">
    <source>
        <dbReference type="SAM" id="MobiDB-lite"/>
    </source>
</evidence>
<feature type="compositionally biased region" description="Basic and acidic residues" evidence="5">
    <location>
        <begin position="383"/>
        <end position="393"/>
    </location>
</feature>
<organism evidence="8 9">
    <name type="scientific">Pristionchus fissidentatus</name>
    <dbReference type="NCBI Taxonomy" id="1538716"/>
    <lineage>
        <taxon>Eukaryota</taxon>
        <taxon>Metazoa</taxon>
        <taxon>Ecdysozoa</taxon>
        <taxon>Nematoda</taxon>
        <taxon>Chromadorea</taxon>
        <taxon>Rhabditida</taxon>
        <taxon>Rhabditina</taxon>
        <taxon>Diplogasteromorpha</taxon>
        <taxon>Diplogasteroidea</taxon>
        <taxon>Neodiplogasteridae</taxon>
        <taxon>Pristionchus</taxon>
    </lineage>
</organism>
<name>A0AAV5VPD2_9BILA</name>
<proteinExistence type="predicted"/>
<evidence type="ECO:0000256" key="2">
    <source>
        <dbReference type="ARBA" id="ARBA00022692"/>
    </source>
</evidence>
<evidence type="ECO:0000313" key="8">
    <source>
        <dbReference type="EMBL" id="GMT20203.1"/>
    </source>
</evidence>
<dbReference type="PANTHER" id="PTHR45620">
    <property type="entry name" value="PDF RECEPTOR-LIKE PROTEIN-RELATED"/>
    <property type="match status" value="1"/>
</dbReference>
<sequence>LQNNSKFFAGVISYAISVVAITPAVLILSIFRTLRDNSVFVIHKHLLISFLLLGIFYLFTSVMFIAKDAPLFKWHSENHVICRLLFLTQLRFLRLSTFSWMLAEGVYLFRLLYKSFTSESLIVYKILCWGLPLIISVIYGVLRQGSLQDNEGCWVSPSAEWHIEGIVMLPSLICITLNLFLVTVILYILVKKLRYNPHLEPMQYKRLPLFAILLQGVGGVRMPRHPRRDSWLRTTLAATRHSIIFTPPLPGQPLALAPDVLVVIKAVRAALMLVPVFGLHFLFTIYRVDSELHQIMNLVMDGLQGFAVSIILCYANTGVGDAVKKYIKDMKNLRTLRNECRHSNAGLGNRISIPNGKKKVRSPDLQTLCNSETVEFNISIHESGPDGKRESQDFRQPLMTTSEEANETHENSM</sequence>
<gene>
    <name evidence="8" type="ORF">PFISCL1PPCAC_11500</name>
</gene>
<dbReference type="GO" id="GO:0008528">
    <property type="term" value="F:G protein-coupled peptide receptor activity"/>
    <property type="evidence" value="ECO:0007669"/>
    <property type="project" value="TreeGrafter"/>
</dbReference>
<dbReference type="PANTHER" id="PTHR45620:SF42">
    <property type="entry name" value="G-PROTEIN COUPLED RECEPTOR SEB-2"/>
    <property type="match status" value="1"/>
</dbReference>
<keyword evidence="3 6" id="KW-1133">Transmembrane helix</keyword>
<dbReference type="GO" id="GO:0007166">
    <property type="term" value="P:cell surface receptor signaling pathway"/>
    <property type="evidence" value="ECO:0007669"/>
    <property type="project" value="InterPro"/>
</dbReference>
<evidence type="ECO:0000256" key="4">
    <source>
        <dbReference type="ARBA" id="ARBA00023136"/>
    </source>
</evidence>
<feature type="transmembrane region" description="Helical" evidence="6">
    <location>
        <begin position="166"/>
        <end position="190"/>
    </location>
</feature>
<dbReference type="PRINTS" id="PR00249">
    <property type="entry name" value="GPCRSECRETIN"/>
</dbReference>
<comment type="caution">
    <text evidence="8">The sequence shown here is derived from an EMBL/GenBank/DDBJ whole genome shotgun (WGS) entry which is preliminary data.</text>
</comment>
<keyword evidence="2 6" id="KW-0812">Transmembrane</keyword>
<dbReference type="GO" id="GO:0005886">
    <property type="term" value="C:plasma membrane"/>
    <property type="evidence" value="ECO:0007669"/>
    <property type="project" value="TreeGrafter"/>
</dbReference>
<feature type="transmembrane region" description="Helical" evidence="6">
    <location>
        <begin position="306"/>
        <end position="327"/>
    </location>
</feature>
<keyword evidence="9" id="KW-1185">Reference proteome</keyword>
<feature type="domain" description="G-protein coupled receptors family 2 profile 2" evidence="7">
    <location>
        <begin position="6"/>
        <end position="316"/>
    </location>
</feature>
<dbReference type="Proteomes" id="UP001432322">
    <property type="component" value="Unassembled WGS sequence"/>
</dbReference>
<dbReference type="Gene3D" id="1.20.1070.10">
    <property type="entry name" value="Rhodopsin 7-helix transmembrane proteins"/>
    <property type="match status" value="1"/>
</dbReference>
<dbReference type="PROSITE" id="PS50261">
    <property type="entry name" value="G_PROTEIN_RECEP_F2_4"/>
    <property type="match status" value="1"/>
</dbReference>
<accession>A0AAV5VPD2</accession>
<evidence type="ECO:0000256" key="3">
    <source>
        <dbReference type="ARBA" id="ARBA00022989"/>
    </source>
</evidence>
<keyword evidence="4 6" id="KW-0472">Membrane</keyword>
<dbReference type="EMBL" id="BTSY01000003">
    <property type="protein sequence ID" value="GMT20203.1"/>
    <property type="molecule type" value="Genomic_DNA"/>
</dbReference>
<evidence type="ECO:0000256" key="6">
    <source>
        <dbReference type="SAM" id="Phobius"/>
    </source>
</evidence>
<feature type="transmembrane region" description="Helical" evidence="6">
    <location>
        <begin position="86"/>
        <end position="109"/>
    </location>
</feature>
<dbReference type="InterPro" id="IPR017983">
    <property type="entry name" value="GPCR_2_secretin-like_CS"/>
</dbReference>
<dbReference type="InterPro" id="IPR017981">
    <property type="entry name" value="GPCR_2-like_7TM"/>
</dbReference>
<evidence type="ECO:0000256" key="1">
    <source>
        <dbReference type="ARBA" id="ARBA00004141"/>
    </source>
</evidence>
<dbReference type="PROSITE" id="PS00650">
    <property type="entry name" value="G_PROTEIN_RECEP_F2_2"/>
    <property type="match status" value="1"/>
</dbReference>
<comment type="subcellular location">
    <subcellularLocation>
        <location evidence="1">Membrane</location>
        <topology evidence="1">Multi-pass membrane protein</topology>
    </subcellularLocation>
</comment>
<feature type="transmembrane region" description="Helical" evidence="6">
    <location>
        <begin position="46"/>
        <end position="66"/>
    </location>
</feature>
<dbReference type="AlphaFoldDB" id="A0AAV5VPD2"/>
<dbReference type="InterPro" id="IPR000832">
    <property type="entry name" value="GPCR_2_secretin-like"/>
</dbReference>
<feature type="transmembrane region" description="Helical" evidence="6">
    <location>
        <begin position="12"/>
        <end position="34"/>
    </location>
</feature>
<feature type="non-terminal residue" evidence="8">
    <location>
        <position position="1"/>
    </location>
</feature>
<dbReference type="InterPro" id="IPR050332">
    <property type="entry name" value="GPCR_2"/>
</dbReference>
<evidence type="ECO:0000259" key="7">
    <source>
        <dbReference type="PROSITE" id="PS50261"/>
    </source>
</evidence>
<feature type="transmembrane region" description="Helical" evidence="6">
    <location>
        <begin position="121"/>
        <end position="142"/>
    </location>
</feature>
<reference evidence="8" key="1">
    <citation type="submission" date="2023-10" db="EMBL/GenBank/DDBJ databases">
        <title>Genome assembly of Pristionchus species.</title>
        <authorList>
            <person name="Yoshida K."/>
            <person name="Sommer R.J."/>
        </authorList>
    </citation>
    <scope>NUCLEOTIDE SEQUENCE</scope>
    <source>
        <strain evidence="8">RS5133</strain>
    </source>
</reference>
<evidence type="ECO:0000313" key="9">
    <source>
        <dbReference type="Proteomes" id="UP001432322"/>
    </source>
</evidence>
<feature type="transmembrane region" description="Helical" evidence="6">
    <location>
        <begin position="266"/>
        <end position="286"/>
    </location>
</feature>
<feature type="region of interest" description="Disordered" evidence="5">
    <location>
        <begin position="380"/>
        <end position="413"/>
    </location>
</feature>
<dbReference type="GO" id="GO:0007188">
    <property type="term" value="P:adenylate cyclase-modulating G protein-coupled receptor signaling pathway"/>
    <property type="evidence" value="ECO:0007669"/>
    <property type="project" value="TreeGrafter"/>
</dbReference>